<reference evidence="2 3" key="1">
    <citation type="submission" date="2016-10" db="EMBL/GenBank/DDBJ databases">
        <authorList>
            <person name="de Groot N.N."/>
        </authorList>
    </citation>
    <scope>NUCLEOTIDE SEQUENCE [LARGE SCALE GENOMIC DNA]</scope>
    <source>
        <strain evidence="2 3">CGMCC 4.2023</strain>
    </source>
</reference>
<feature type="domain" description="N-acetyltransferase" evidence="1">
    <location>
        <begin position="18"/>
        <end position="187"/>
    </location>
</feature>
<evidence type="ECO:0000259" key="1">
    <source>
        <dbReference type="PROSITE" id="PS51186"/>
    </source>
</evidence>
<gene>
    <name evidence="2" type="ORF">SAMN05216223_12939</name>
</gene>
<keyword evidence="3" id="KW-1185">Reference proteome</keyword>
<protein>
    <submittedName>
        <fullName evidence="2">Protein N-acetyltransferase, RimJ/RimL family</fullName>
    </submittedName>
</protein>
<dbReference type="PROSITE" id="PS51186">
    <property type="entry name" value="GNAT"/>
    <property type="match status" value="1"/>
</dbReference>
<dbReference type="Gene3D" id="3.40.630.30">
    <property type="match status" value="1"/>
</dbReference>
<dbReference type="SUPFAM" id="SSF55729">
    <property type="entry name" value="Acyl-CoA N-acyltransferases (Nat)"/>
    <property type="match status" value="1"/>
</dbReference>
<accession>A0A1H6EA26</accession>
<dbReference type="InterPro" id="IPR016181">
    <property type="entry name" value="Acyl_CoA_acyltransferase"/>
</dbReference>
<sequence length="219" mass="24471">MLTDHWPLLGLRLNTSRLELRLPSEEELGQLADLAAEGVHEPDRMPFIVPWTDLPPAERARSVVQHHWLRRGNWVPDNWALNLAVFKDGRLVGLQEITARDFAVLRQVSTASWLGVRHQGQGIGTEMRAAVLHLAFAGLGALEALSGAFEDNPTSFAVSKKLGYEHDGVQQYNIRGLRATMRRLRLPRARWETHQHGSTMVTGLEPCLPLFGLPGEAAR</sequence>
<dbReference type="PANTHER" id="PTHR43441">
    <property type="entry name" value="RIBOSOMAL-PROTEIN-SERINE ACETYLTRANSFERASE"/>
    <property type="match status" value="1"/>
</dbReference>
<name>A0A1H6EA26_9ACTN</name>
<proteinExistence type="predicted"/>
<dbReference type="GO" id="GO:1990189">
    <property type="term" value="F:protein N-terminal-serine acetyltransferase activity"/>
    <property type="evidence" value="ECO:0007669"/>
    <property type="project" value="TreeGrafter"/>
</dbReference>
<organism evidence="2 3">
    <name type="scientific">Actinacidiphila yanglinensis</name>
    <dbReference type="NCBI Taxonomy" id="310779"/>
    <lineage>
        <taxon>Bacteria</taxon>
        <taxon>Bacillati</taxon>
        <taxon>Actinomycetota</taxon>
        <taxon>Actinomycetes</taxon>
        <taxon>Kitasatosporales</taxon>
        <taxon>Streptomycetaceae</taxon>
        <taxon>Actinacidiphila</taxon>
    </lineage>
</organism>
<dbReference type="GO" id="GO:0005737">
    <property type="term" value="C:cytoplasm"/>
    <property type="evidence" value="ECO:0007669"/>
    <property type="project" value="TreeGrafter"/>
</dbReference>
<dbReference type="GO" id="GO:0008999">
    <property type="term" value="F:protein-N-terminal-alanine acetyltransferase activity"/>
    <property type="evidence" value="ECO:0007669"/>
    <property type="project" value="TreeGrafter"/>
</dbReference>
<dbReference type="OrthoDB" id="3466127at2"/>
<dbReference type="EMBL" id="FNVU01000029">
    <property type="protein sequence ID" value="SEG94093.1"/>
    <property type="molecule type" value="Genomic_DNA"/>
</dbReference>
<dbReference type="InterPro" id="IPR000182">
    <property type="entry name" value="GNAT_dom"/>
</dbReference>
<dbReference type="PANTHER" id="PTHR43441:SF11">
    <property type="entry name" value="RIBOSOMAL-PROTEIN-SERINE ACETYLTRANSFERASE"/>
    <property type="match status" value="1"/>
</dbReference>
<dbReference type="AlphaFoldDB" id="A0A1H6EA26"/>
<evidence type="ECO:0000313" key="2">
    <source>
        <dbReference type="EMBL" id="SEG94093.1"/>
    </source>
</evidence>
<dbReference type="Proteomes" id="UP000236754">
    <property type="component" value="Unassembled WGS sequence"/>
</dbReference>
<keyword evidence="2" id="KW-0808">Transferase</keyword>
<evidence type="ECO:0000313" key="3">
    <source>
        <dbReference type="Proteomes" id="UP000236754"/>
    </source>
</evidence>
<dbReference type="InterPro" id="IPR051908">
    <property type="entry name" value="Ribosomal_N-acetyltransferase"/>
</dbReference>
<dbReference type="Pfam" id="PF13302">
    <property type="entry name" value="Acetyltransf_3"/>
    <property type="match status" value="1"/>
</dbReference>
<dbReference type="RefSeq" id="WP_103890701.1">
    <property type="nucleotide sequence ID" value="NZ_FNVU01000029.1"/>
</dbReference>